<evidence type="ECO:0000313" key="2">
    <source>
        <dbReference type="Proteomes" id="UP000007014"/>
    </source>
</evidence>
<dbReference type="GeneID" id="16995565"/>
<dbReference type="RefSeq" id="XP_005537466.1">
    <property type="nucleotide sequence ID" value="XM_005537409.1"/>
</dbReference>
<protein>
    <submittedName>
        <fullName evidence="1">Uncharacterized protein</fullName>
    </submittedName>
</protein>
<dbReference type="Proteomes" id="UP000007014">
    <property type="component" value="Chromosome 15"/>
</dbReference>
<keyword evidence="2" id="KW-1185">Reference proteome</keyword>
<dbReference type="OrthoDB" id="7318948at2759"/>
<reference evidence="1 2" key="2">
    <citation type="journal article" date="2007" name="BMC Biol.">
        <title>A 100%-complete sequence reveals unusually simple genomic features in the hot-spring red alga Cyanidioschyzon merolae.</title>
        <authorList>
            <person name="Nozaki H."/>
            <person name="Takano H."/>
            <person name="Misumi O."/>
            <person name="Terasawa K."/>
            <person name="Matsuzaki M."/>
            <person name="Maruyama S."/>
            <person name="Nishida K."/>
            <person name="Yagisawa F."/>
            <person name="Yoshida Y."/>
            <person name="Fujiwara T."/>
            <person name="Takio S."/>
            <person name="Tamura K."/>
            <person name="Chung S.J."/>
            <person name="Nakamura S."/>
            <person name="Kuroiwa H."/>
            <person name="Tanaka K."/>
            <person name="Sato N."/>
            <person name="Kuroiwa T."/>
        </authorList>
    </citation>
    <scope>NUCLEOTIDE SEQUENCE [LARGE SCALE GENOMIC DNA]</scope>
    <source>
        <strain evidence="1 2">10D</strain>
    </source>
</reference>
<proteinExistence type="predicted"/>
<reference evidence="1 2" key="1">
    <citation type="journal article" date="2004" name="Nature">
        <title>Genome sequence of the ultrasmall unicellular red alga Cyanidioschyzon merolae 10D.</title>
        <authorList>
            <person name="Matsuzaki M."/>
            <person name="Misumi O."/>
            <person name="Shin-i T."/>
            <person name="Maruyama S."/>
            <person name="Takahara M."/>
            <person name="Miyagishima S."/>
            <person name="Mori T."/>
            <person name="Nishida K."/>
            <person name="Yagisawa F."/>
            <person name="Nishida K."/>
            <person name="Yoshida Y."/>
            <person name="Nishimura Y."/>
            <person name="Nakao S."/>
            <person name="Kobayashi T."/>
            <person name="Momoyama Y."/>
            <person name="Higashiyama T."/>
            <person name="Minoda A."/>
            <person name="Sano M."/>
            <person name="Nomoto H."/>
            <person name="Oishi K."/>
            <person name="Hayashi H."/>
            <person name="Ohta F."/>
            <person name="Nishizaka S."/>
            <person name="Haga S."/>
            <person name="Miura S."/>
            <person name="Morishita T."/>
            <person name="Kabeya Y."/>
            <person name="Terasawa K."/>
            <person name="Suzuki Y."/>
            <person name="Ishii Y."/>
            <person name="Asakawa S."/>
            <person name="Takano H."/>
            <person name="Ohta N."/>
            <person name="Kuroiwa H."/>
            <person name="Tanaka K."/>
            <person name="Shimizu N."/>
            <person name="Sugano S."/>
            <person name="Sato N."/>
            <person name="Nozaki H."/>
            <person name="Ogasawara N."/>
            <person name="Kohara Y."/>
            <person name="Kuroiwa T."/>
        </authorList>
    </citation>
    <scope>NUCLEOTIDE SEQUENCE [LARGE SCALE GENOMIC DNA]</scope>
    <source>
        <strain evidence="1 2">10D</strain>
    </source>
</reference>
<gene>
    <name evidence="1" type="ORF">CYME_CMO040C</name>
</gene>
<evidence type="ECO:0000313" key="1">
    <source>
        <dbReference type="EMBL" id="BAM81430.1"/>
    </source>
</evidence>
<sequence length="412" mass="44577">MSVWETNLKKLELKRIIREPHNEDIRALERNTVQATAHNLIASLSSEYCFVYDNEHLGPNLDLCVAFRSSDGDEFTCCCFVLPVTTREQRSWLERWVPASERGKATLETLVVIGCRSGRLRVLSIAEASEILIISHEAGKPLSAAEACTAVDLHAVADALGIRAVGAHPSREGVFASASGNGVCVWQLLGGHRHVQLIGRVHLERPTALALSPEDALFVARTKPSEIRVWQLRFEESTWTGPAEAPGAESKVLQGRLAELDGGRLLAAVASTVEVVRCGPRGLVVKTSDSLRYLDYEKGTDIWNQSGRGERVIGLRGSGGGCGAIDVALDEDHIGTAVDPGLVCVATDAGVIHVYRLEDALRVASVVVPRLRHQMGSCVFGSRGESLIAAHAQLIYRLQAVSDDAPASEMNR</sequence>
<dbReference type="KEGG" id="cme:CYME_CMO040C"/>
<dbReference type="Gene3D" id="2.130.10.10">
    <property type="entry name" value="YVTN repeat-like/Quinoprotein amine dehydrogenase"/>
    <property type="match status" value="1"/>
</dbReference>
<dbReference type="AlphaFoldDB" id="M1V5X5"/>
<dbReference type="InterPro" id="IPR015943">
    <property type="entry name" value="WD40/YVTN_repeat-like_dom_sf"/>
</dbReference>
<dbReference type="HOGENOM" id="CLU_667931_0_0_1"/>
<organism evidence="1 2">
    <name type="scientific">Cyanidioschyzon merolae (strain NIES-3377 / 10D)</name>
    <name type="common">Unicellular red alga</name>
    <dbReference type="NCBI Taxonomy" id="280699"/>
    <lineage>
        <taxon>Eukaryota</taxon>
        <taxon>Rhodophyta</taxon>
        <taxon>Bangiophyceae</taxon>
        <taxon>Cyanidiales</taxon>
        <taxon>Cyanidiaceae</taxon>
        <taxon>Cyanidioschyzon</taxon>
    </lineage>
</organism>
<accession>M1V5X5</accession>
<dbReference type="EMBL" id="AP006497">
    <property type="protein sequence ID" value="BAM81430.1"/>
    <property type="molecule type" value="Genomic_DNA"/>
</dbReference>
<name>M1V5X5_CYAM1</name>
<dbReference type="SUPFAM" id="SSF101898">
    <property type="entry name" value="NHL repeat"/>
    <property type="match status" value="1"/>
</dbReference>
<dbReference type="Gramene" id="CMO040CT">
    <property type="protein sequence ID" value="CMO040CT"/>
    <property type="gene ID" value="CMO040C"/>
</dbReference>